<evidence type="ECO:0000256" key="1">
    <source>
        <dbReference type="SAM" id="Phobius"/>
    </source>
</evidence>
<dbReference type="EMBL" id="HBUF01339528">
    <property type="protein sequence ID" value="CAG6700716.1"/>
    <property type="molecule type" value="Transcribed_RNA"/>
</dbReference>
<dbReference type="EMBL" id="HBUF01339530">
    <property type="protein sequence ID" value="CAG6700724.1"/>
    <property type="molecule type" value="Transcribed_RNA"/>
</dbReference>
<accession>A0A8D8U720</accession>
<sequence length="114" mass="12775">MNDRPVRIDLQMVKVWIFVGLHGSNVFVSIPVFHIGQVSVVSKTQGSFLCSISDPLQCTNLIQHHVLNTLCYCAQQLFRIHSFHASFGEILFQFFQLSHVSGKTPQLHANALGP</sequence>
<evidence type="ECO:0000313" key="2">
    <source>
        <dbReference type="EMBL" id="CAG6700704.1"/>
    </source>
</evidence>
<dbReference type="EMBL" id="HBUF01339526">
    <property type="protein sequence ID" value="CAG6700708.1"/>
    <property type="molecule type" value="Transcribed_RNA"/>
</dbReference>
<proteinExistence type="predicted"/>
<protein>
    <submittedName>
        <fullName evidence="2">Uncharacterized protein</fullName>
    </submittedName>
</protein>
<keyword evidence="1" id="KW-1133">Transmembrane helix</keyword>
<dbReference type="EMBL" id="HBUF01339529">
    <property type="protein sequence ID" value="CAG6700720.1"/>
    <property type="molecule type" value="Transcribed_RNA"/>
</dbReference>
<dbReference type="EMBL" id="HBUF01339525">
    <property type="protein sequence ID" value="CAG6700704.1"/>
    <property type="molecule type" value="Transcribed_RNA"/>
</dbReference>
<reference evidence="2" key="1">
    <citation type="submission" date="2021-05" db="EMBL/GenBank/DDBJ databases">
        <authorList>
            <person name="Alioto T."/>
            <person name="Alioto T."/>
            <person name="Gomez Garrido J."/>
        </authorList>
    </citation>
    <scope>NUCLEOTIDE SEQUENCE</scope>
</reference>
<dbReference type="EMBL" id="HBUF01339527">
    <property type="protein sequence ID" value="CAG6700712.1"/>
    <property type="molecule type" value="Transcribed_RNA"/>
</dbReference>
<keyword evidence="1" id="KW-0472">Membrane</keyword>
<dbReference type="AlphaFoldDB" id="A0A8D8U720"/>
<feature type="transmembrane region" description="Helical" evidence="1">
    <location>
        <begin position="12"/>
        <end position="33"/>
    </location>
</feature>
<name>A0A8D8U720_9HEMI</name>
<keyword evidence="1" id="KW-0812">Transmembrane</keyword>
<organism evidence="2">
    <name type="scientific">Cacopsylla melanoneura</name>
    <dbReference type="NCBI Taxonomy" id="428564"/>
    <lineage>
        <taxon>Eukaryota</taxon>
        <taxon>Metazoa</taxon>
        <taxon>Ecdysozoa</taxon>
        <taxon>Arthropoda</taxon>
        <taxon>Hexapoda</taxon>
        <taxon>Insecta</taxon>
        <taxon>Pterygota</taxon>
        <taxon>Neoptera</taxon>
        <taxon>Paraneoptera</taxon>
        <taxon>Hemiptera</taxon>
        <taxon>Sternorrhyncha</taxon>
        <taxon>Psylloidea</taxon>
        <taxon>Psyllidae</taxon>
        <taxon>Psyllinae</taxon>
        <taxon>Cacopsylla</taxon>
    </lineage>
</organism>